<evidence type="ECO:0000313" key="2">
    <source>
        <dbReference type="EMBL" id="GAJ24649.1"/>
    </source>
</evidence>
<sequence length="71" mass="7885">MAVLIALFFLYINYRGASETGKIGAIMTAGQTLFLIAIDVVGLVVAIRDPSRLQNFQSFLPFGWSRLFITM</sequence>
<evidence type="ECO:0000256" key="1">
    <source>
        <dbReference type="SAM" id="Phobius"/>
    </source>
</evidence>
<protein>
    <submittedName>
        <fullName evidence="2">Uncharacterized protein</fullName>
    </submittedName>
</protein>
<organism evidence="2">
    <name type="scientific">marine sediment metagenome</name>
    <dbReference type="NCBI Taxonomy" id="412755"/>
    <lineage>
        <taxon>unclassified sequences</taxon>
        <taxon>metagenomes</taxon>
        <taxon>ecological metagenomes</taxon>
    </lineage>
</organism>
<reference evidence="2" key="1">
    <citation type="journal article" date="2014" name="Front. Microbiol.">
        <title>High frequency of phylogenetically diverse reductive dehalogenase-homologous genes in deep subseafloor sedimentary metagenomes.</title>
        <authorList>
            <person name="Kawai M."/>
            <person name="Futagami T."/>
            <person name="Toyoda A."/>
            <person name="Takaki Y."/>
            <person name="Nishi S."/>
            <person name="Hori S."/>
            <person name="Arai W."/>
            <person name="Tsubouchi T."/>
            <person name="Morono Y."/>
            <person name="Uchiyama I."/>
            <person name="Ito T."/>
            <person name="Fujiyama A."/>
            <person name="Inagaki F."/>
            <person name="Takami H."/>
        </authorList>
    </citation>
    <scope>NUCLEOTIDE SEQUENCE</scope>
    <source>
        <strain evidence="2">Expedition CK06-06</strain>
    </source>
</reference>
<name>X1V4K7_9ZZZZ</name>
<keyword evidence="1" id="KW-0472">Membrane</keyword>
<gene>
    <name evidence="2" type="ORF">S12H4_57834</name>
</gene>
<comment type="caution">
    <text evidence="2">The sequence shown here is derived from an EMBL/GenBank/DDBJ whole genome shotgun (WGS) entry which is preliminary data.</text>
</comment>
<dbReference type="EMBL" id="BARW01037466">
    <property type="protein sequence ID" value="GAJ24649.1"/>
    <property type="molecule type" value="Genomic_DNA"/>
</dbReference>
<dbReference type="AlphaFoldDB" id="X1V4K7"/>
<accession>X1V4K7</accession>
<keyword evidence="1" id="KW-1133">Transmembrane helix</keyword>
<feature type="non-terminal residue" evidence="2">
    <location>
        <position position="71"/>
    </location>
</feature>
<dbReference type="Gene3D" id="1.20.1740.10">
    <property type="entry name" value="Amino acid/polyamine transporter I"/>
    <property type="match status" value="1"/>
</dbReference>
<proteinExistence type="predicted"/>
<keyword evidence="1" id="KW-0812">Transmembrane</keyword>
<feature type="transmembrane region" description="Helical" evidence="1">
    <location>
        <begin position="27"/>
        <end position="47"/>
    </location>
</feature>